<dbReference type="GO" id="GO:0061629">
    <property type="term" value="F:RNA polymerase II-specific DNA-binding transcription factor binding"/>
    <property type="evidence" value="ECO:0007669"/>
    <property type="project" value="UniProtKB-ARBA"/>
</dbReference>
<dbReference type="SUPFAM" id="SSF47762">
    <property type="entry name" value="PAH2 domain"/>
    <property type="match status" value="3"/>
</dbReference>
<reference evidence="21" key="3">
    <citation type="submission" date="2025-09" db="UniProtKB">
        <authorList>
            <consortium name="Ensembl"/>
        </authorList>
    </citation>
    <scope>IDENTIFICATION</scope>
</reference>
<dbReference type="OMA" id="MCEEVIK"/>
<evidence type="ECO:0000256" key="13">
    <source>
        <dbReference type="ARBA" id="ARBA00056268"/>
    </source>
</evidence>
<evidence type="ECO:0000313" key="21">
    <source>
        <dbReference type="Ensembl" id="ENSCSAVP00000010807.1"/>
    </source>
</evidence>
<feature type="domain" description="Histone deacetylase interacting" evidence="20">
    <location>
        <begin position="496"/>
        <end position="595"/>
    </location>
</feature>
<evidence type="ECO:0000256" key="9">
    <source>
        <dbReference type="ARBA" id="ARBA00023054"/>
    </source>
</evidence>
<evidence type="ECO:0000256" key="1">
    <source>
        <dbReference type="ARBA" id="ARBA00004604"/>
    </source>
</evidence>
<evidence type="ECO:0000256" key="12">
    <source>
        <dbReference type="ARBA" id="ARBA00023242"/>
    </source>
</evidence>
<keyword evidence="12 18" id="KW-0539">Nucleus</keyword>
<dbReference type="Pfam" id="PF08295">
    <property type="entry name" value="Sin3_corepress"/>
    <property type="match status" value="1"/>
</dbReference>
<comment type="subcellular location">
    <subcellularLocation>
        <location evidence="1">Nucleus</location>
        <location evidence="1">Nucleolus</location>
    </subcellularLocation>
</comment>
<keyword evidence="11" id="KW-0804">Transcription</keyword>
<evidence type="ECO:0000313" key="22">
    <source>
        <dbReference type="Proteomes" id="UP000007875"/>
    </source>
</evidence>
<evidence type="ECO:0000256" key="18">
    <source>
        <dbReference type="PROSITE-ProRule" id="PRU00810"/>
    </source>
</evidence>
<organism evidence="21 22">
    <name type="scientific">Ciona savignyi</name>
    <name type="common">Pacific transparent sea squirt</name>
    <dbReference type="NCBI Taxonomy" id="51511"/>
    <lineage>
        <taxon>Eukaryota</taxon>
        <taxon>Metazoa</taxon>
        <taxon>Chordata</taxon>
        <taxon>Tunicata</taxon>
        <taxon>Ascidiacea</taxon>
        <taxon>Phlebobranchia</taxon>
        <taxon>Cionidae</taxon>
        <taxon>Ciona</taxon>
    </lineage>
</organism>
<keyword evidence="8" id="KW-0805">Transcription regulation</keyword>
<dbReference type="STRING" id="51511.ENSCSAVP00000010807"/>
<keyword evidence="4" id="KW-0597">Phosphoprotein</keyword>
<dbReference type="Pfam" id="PF16879">
    <property type="entry name" value="Sin3a_C"/>
    <property type="match status" value="1"/>
</dbReference>
<evidence type="ECO:0000256" key="7">
    <source>
        <dbReference type="ARBA" id="ARBA00022990"/>
    </source>
</evidence>
<feature type="compositionally biased region" description="Acidic residues" evidence="19">
    <location>
        <begin position="778"/>
        <end position="793"/>
    </location>
</feature>
<keyword evidence="10" id="KW-0090">Biological rhythms</keyword>
<comment type="subunit">
    <text evidence="14">Interacts with ARID4B, BRMS1L, HCFC1, HDAC1, HDAC2, MXI1, SAP30L, SAP130, SFPQ and TOPORS. Interacts with OGT (via TPRs 1-6); the interaction mediates transcriptional repression in parallel with histone deacetylase. Interacts with BAZ2A, MXD1, MXD3, MXD4, MBD2, DACH1, NCOR1, NR4A2, REST, RLIM, SAP30, SETDB1, SMYD2, and SUDS3. Interacts with PHF12 in a complex composed of HDAC1, PHF12 and SAP30. Interacts with TET1; the interaction recruits SIN3A to gene promoters. The large PER complex involved in the histone deacetylation is composed of at least HDAC1, PER2, SFPQ and SIN3A. Interacts with KLF11. Interacts with PPHLN1. Found in a complex with YY1, GON4L and HDAC1. Interacts (via PAH2) with FOXK1. Interacts with FOXK2. Found in a complex composed of at least SINHCAF, SIN3A, HDAC1, SAP30, RBBP4, OGT and TET1. Interacts with SINHCAF. Interacts with SPHK2.</text>
</comment>
<dbReference type="GO" id="GO:0048511">
    <property type="term" value="P:rhythmic process"/>
    <property type="evidence" value="ECO:0007669"/>
    <property type="project" value="UniProtKB-KW"/>
</dbReference>
<comment type="function">
    <text evidence="13">Acts as a transcriptional repressor. Corepressor for REST. Interacts with MXI1 to repress MYC responsive genes and antagonize MYC oncogenic activities. Also interacts with MXD1-MAX heterodimers to repress transcription by tethering SIN3A to DNA. Acts cooperatively with OGT to repress transcription in parallel with histone deacetylation. Involved in the control of the circadian rhythms. Required for the transcriptional repression of circadian target genes, such as PER1, mediated by the large PER complex through histone deacetylation. Cooperates with FOXK1 to regulate cell cycle progression probably by repressing cell cycle inhibitor genes expression. Required for cortical neuron differentiation and callosal axon elongation.</text>
</comment>
<keyword evidence="7" id="KW-0007">Acetylation</keyword>
<dbReference type="GO" id="GO:0000122">
    <property type="term" value="P:negative regulation of transcription by RNA polymerase II"/>
    <property type="evidence" value="ECO:0007669"/>
    <property type="project" value="TreeGrafter"/>
</dbReference>
<dbReference type="Proteomes" id="UP000007875">
    <property type="component" value="Unassembled WGS sequence"/>
</dbReference>
<feature type="compositionally biased region" description="Low complexity" evidence="19">
    <location>
        <begin position="171"/>
        <end position="183"/>
    </location>
</feature>
<keyword evidence="2" id="KW-0678">Repressor</keyword>
<dbReference type="GeneTree" id="ENSGT00940000155491"/>
<accession>H2YZP5</accession>
<dbReference type="InterPro" id="IPR039774">
    <property type="entry name" value="Sin3-like"/>
</dbReference>
<dbReference type="PANTHER" id="PTHR12346:SF0">
    <property type="entry name" value="SIN3A, ISOFORM G"/>
    <property type="match status" value="1"/>
</dbReference>
<dbReference type="FunFam" id="1.20.1160.11:FF:000002">
    <property type="entry name" value="Paired amphipathic helix protein SIN3"/>
    <property type="match status" value="1"/>
</dbReference>
<dbReference type="FunFam" id="1.20.1160.11:FF:000001">
    <property type="entry name" value="Paired amphipathic helix protein Sin3"/>
    <property type="match status" value="1"/>
</dbReference>
<evidence type="ECO:0000256" key="19">
    <source>
        <dbReference type="SAM" id="MobiDB-lite"/>
    </source>
</evidence>
<dbReference type="InterPro" id="IPR036600">
    <property type="entry name" value="PAH_sf"/>
</dbReference>
<evidence type="ECO:0000256" key="3">
    <source>
        <dbReference type="ARBA" id="ARBA00022499"/>
    </source>
</evidence>
<dbReference type="Pfam" id="PF02671">
    <property type="entry name" value="PAH"/>
    <property type="match status" value="3"/>
</dbReference>
<dbReference type="AlphaFoldDB" id="H2YZP5"/>
<feature type="compositionally biased region" description="Polar residues" evidence="19">
    <location>
        <begin position="184"/>
        <end position="203"/>
    </location>
</feature>
<evidence type="ECO:0000256" key="17">
    <source>
        <dbReference type="ARBA" id="ARBA00081271"/>
    </source>
</evidence>
<dbReference type="Ensembl" id="ENSCSAVT00000010938.1">
    <property type="protein sequence ID" value="ENSCSAVP00000010807.1"/>
    <property type="gene ID" value="ENSCSAVG00000006340.1"/>
</dbReference>
<dbReference type="PROSITE" id="PS51477">
    <property type="entry name" value="PAH"/>
    <property type="match status" value="3"/>
</dbReference>
<evidence type="ECO:0000256" key="10">
    <source>
        <dbReference type="ARBA" id="ARBA00023108"/>
    </source>
</evidence>
<proteinExistence type="predicted"/>
<dbReference type="GO" id="GO:0003714">
    <property type="term" value="F:transcription corepressor activity"/>
    <property type="evidence" value="ECO:0007669"/>
    <property type="project" value="InterPro"/>
</dbReference>
<feature type="region of interest" description="Disordered" evidence="19">
    <location>
        <begin position="343"/>
        <end position="388"/>
    </location>
</feature>
<dbReference type="InterPro" id="IPR031693">
    <property type="entry name" value="Sin3_C"/>
</dbReference>
<keyword evidence="9" id="KW-0175">Coiled coil</keyword>
<dbReference type="GO" id="GO:0070822">
    <property type="term" value="C:Sin3-type complex"/>
    <property type="evidence" value="ECO:0007669"/>
    <property type="project" value="TreeGrafter"/>
</dbReference>
<evidence type="ECO:0000256" key="2">
    <source>
        <dbReference type="ARBA" id="ARBA00022491"/>
    </source>
</evidence>
<dbReference type="FunFam" id="1.20.1160.11:FF:000004">
    <property type="entry name" value="Paired amphipathic helix protein Sin3a"/>
    <property type="match status" value="1"/>
</dbReference>
<evidence type="ECO:0000259" key="20">
    <source>
        <dbReference type="SMART" id="SM00761"/>
    </source>
</evidence>
<dbReference type="InParanoid" id="H2YZP5"/>
<feature type="compositionally biased region" description="Low complexity" evidence="19">
    <location>
        <begin position="362"/>
        <end position="372"/>
    </location>
</feature>
<feature type="region of interest" description="Disordered" evidence="19">
    <location>
        <begin position="144"/>
        <end position="205"/>
    </location>
</feature>
<sequence>ASQIQAQQHQFQKLKVEDALSYLDQVKFQFGNQPQVYTDFLDIMKEFKSQSIDTPGVIARVSHLFNGHPDLIVGFNTFLPPGYKIEVSANDQVSVTGPNMIPQTIHPLGVLEPGQSTTTIQQGLQPHKPQVHTPHGKIATILPQLPTHRSSPGPNHPQLPVAQQSPFQPRATIPPSSTASAASQNIPSSAVSTNQPQQTTNAAGQPVEFNHAINYVNKIKNRFQGQPDIYKAFLEILHKYQKEQRNVKDSNGSYIPSLSESEVYAQVARLFQNDADLLREFGQFLPDAGGAVGAVMPQSLTHVCLTCPILTSFLEISESYNRIRMLKLNNLTVGKKIDILNDHGSTVKKPSHATSNSKSHRGGPPSSKRPGPTIAPSSKRTKSSSLKDVGLAEASKHGTLSEFAYFDKVRRALRSTDAYENFVRCLLLYNNEVIGRAETVQLIQPFLIKFPELFKWFKEFMGYKESPSMEMSSDIVSPQPIKEKHEGIAMEIDYTTLKRLGSSYRALPSSFQQPKCTGRDDLCHEVLNDTWVSFPSWSEDSQFVTSKKTPFEEHIYRCEDERYELDVVIETNLGARSLEGINKKLSRMTEDDKSKFHLDNYLGGTSEVTQRKAIHRIYGDKAPDVIEGLKKNPAVAVPLVLKRLKMKDDEWREAQHAFNKIWRNQSEKYYLKSLDHQGITFKANDTRFLRSKSLVNEIETLYDERQEAVESGGTAVANGPHITLKYEDKSVMDDAASLIIHHVKRQSGIHKDDKQKVKQVMYQVLPDLYFSPRGNQPSDDDEEVPTIADDTDGEETKEKFAEKSPKKLLGGYLSDDALDGSYHLFFGNANFYLFVRLHHVLCERLLTIQRRADVLADEDLKEKKERKGEMVADMLRLRQISGLNSVHEQLVFTSYCAVVQMQDKFIRKQFLCGQYEDTLREMFTIHAYTAYTMDRLVQNIVRQLQHIVQDDICIQLLDLFHKEENNSATGGALVSQSRRLNAEAAYQRKAEHLSASENCFKLTICQKQTQLHVGIELLDTDEESPIDVLDVTKWSEYLEHYVASDDVEVTPQMKEQLAEKPVFLQRNANHLRRAAKNDEDEESNLFVCSGLQCKVNPGTYKTTFTPGTGDIMYRHSCFNTARQIQKRVGTKLHKKFEDWLVKWEQENVSRDMGRQTNNWLLGK</sequence>
<evidence type="ECO:0000256" key="8">
    <source>
        <dbReference type="ARBA" id="ARBA00023015"/>
    </source>
</evidence>
<dbReference type="InterPro" id="IPR013194">
    <property type="entry name" value="HDAC_interact_dom"/>
</dbReference>
<dbReference type="FunCoup" id="H2YZP5">
    <property type="interactions" value="955"/>
</dbReference>
<dbReference type="Gene3D" id="1.20.1160.11">
    <property type="entry name" value="Paired amphipathic helix"/>
    <property type="match status" value="3"/>
</dbReference>
<feature type="region of interest" description="Disordered" evidence="19">
    <location>
        <begin position="771"/>
        <end position="798"/>
    </location>
</feature>
<name>H2YZP5_CIOSA</name>
<keyword evidence="5" id="KW-0677">Repeat</keyword>
<reference evidence="22" key="1">
    <citation type="submission" date="2003-08" db="EMBL/GenBank/DDBJ databases">
        <authorList>
            <person name="Birren B."/>
            <person name="Nusbaum C."/>
            <person name="Abebe A."/>
            <person name="Abouelleil A."/>
            <person name="Adekoya E."/>
            <person name="Ait-zahra M."/>
            <person name="Allen N."/>
            <person name="Allen T."/>
            <person name="An P."/>
            <person name="Anderson M."/>
            <person name="Anderson S."/>
            <person name="Arachchi H."/>
            <person name="Armbruster J."/>
            <person name="Bachantsang P."/>
            <person name="Baldwin J."/>
            <person name="Barry A."/>
            <person name="Bayul T."/>
            <person name="Blitshsteyn B."/>
            <person name="Bloom T."/>
            <person name="Blye J."/>
            <person name="Boguslavskiy L."/>
            <person name="Borowsky M."/>
            <person name="Boukhgalter B."/>
            <person name="Brunache A."/>
            <person name="Butler J."/>
            <person name="Calixte N."/>
            <person name="Calvo S."/>
            <person name="Camarata J."/>
            <person name="Campo K."/>
            <person name="Chang J."/>
            <person name="Cheshatsang Y."/>
            <person name="Citroen M."/>
            <person name="Collymore A."/>
            <person name="Considine T."/>
            <person name="Cook A."/>
            <person name="Cooke P."/>
            <person name="Corum B."/>
            <person name="Cuomo C."/>
            <person name="David R."/>
            <person name="Dawoe T."/>
            <person name="Degray S."/>
            <person name="Dodge S."/>
            <person name="Dooley K."/>
            <person name="Dorje P."/>
            <person name="Dorjee K."/>
            <person name="Dorris L."/>
            <person name="Duffey N."/>
            <person name="Dupes A."/>
            <person name="Elkins T."/>
            <person name="Engels R."/>
            <person name="Erickson J."/>
            <person name="Farina A."/>
            <person name="Faro S."/>
            <person name="Ferreira P."/>
            <person name="Fischer H."/>
            <person name="Fitzgerald M."/>
            <person name="Foley K."/>
            <person name="Gage D."/>
            <person name="Galagan J."/>
            <person name="Gearin G."/>
            <person name="Gnerre S."/>
            <person name="Gnirke A."/>
            <person name="Goyette A."/>
            <person name="Graham J."/>
            <person name="Grandbois E."/>
            <person name="Gyaltsen K."/>
            <person name="Hafez N."/>
            <person name="Hagopian D."/>
            <person name="Hagos B."/>
            <person name="Hall J."/>
            <person name="Hatcher B."/>
            <person name="Heller A."/>
            <person name="Higgins H."/>
            <person name="Honan T."/>
            <person name="Horn A."/>
            <person name="Houde N."/>
            <person name="Hughes L."/>
            <person name="Hulme W."/>
            <person name="Husby E."/>
            <person name="Iliev I."/>
            <person name="Jaffe D."/>
            <person name="Jones C."/>
            <person name="Kamal M."/>
            <person name="Kamat A."/>
            <person name="Kamvysselis M."/>
            <person name="Karlsson E."/>
            <person name="Kells C."/>
            <person name="Kieu A."/>
            <person name="Kisner P."/>
            <person name="Kodira C."/>
            <person name="Kulbokas E."/>
            <person name="Labutti K."/>
            <person name="Lama D."/>
            <person name="Landers T."/>
            <person name="Leger J."/>
            <person name="Levine S."/>
            <person name="Lewis D."/>
            <person name="Lewis T."/>
            <person name="Lindblad-toh K."/>
            <person name="Liu X."/>
            <person name="Lokyitsang T."/>
            <person name="Lokyitsang Y."/>
            <person name="Lucien O."/>
            <person name="Lui A."/>
            <person name="Ma L.J."/>
            <person name="Mabbitt R."/>
            <person name="Macdonald J."/>
            <person name="Maclean C."/>
            <person name="Major J."/>
            <person name="Manning J."/>
            <person name="Marabella R."/>
            <person name="Maru K."/>
            <person name="Matthews C."/>
            <person name="Mauceli E."/>
            <person name="Mccarthy M."/>
            <person name="Mcdonough S."/>
            <person name="Mcghee T."/>
            <person name="Meldrim J."/>
            <person name="Meneus L."/>
            <person name="Mesirov J."/>
            <person name="Mihalev A."/>
            <person name="Mihova T."/>
            <person name="Mikkelsen T."/>
            <person name="Mlenga V."/>
            <person name="Moru K."/>
            <person name="Mozes J."/>
            <person name="Mulrain L."/>
            <person name="Munson G."/>
            <person name="Naylor J."/>
            <person name="Newes C."/>
            <person name="Nguyen C."/>
            <person name="Nguyen N."/>
            <person name="Nguyen T."/>
            <person name="Nicol R."/>
            <person name="Nielsen C."/>
            <person name="Nizzari M."/>
            <person name="Norbu C."/>
            <person name="Norbu N."/>
            <person name="O'donnell P."/>
            <person name="Okoawo O."/>
            <person name="O'leary S."/>
            <person name="Omotosho B."/>
            <person name="O'neill K."/>
            <person name="Osman S."/>
            <person name="Parker S."/>
            <person name="Perrin D."/>
            <person name="Phunkhang P."/>
            <person name="Piqani B."/>
            <person name="Purcell S."/>
            <person name="Rachupka T."/>
            <person name="Ramasamy U."/>
            <person name="Rameau R."/>
            <person name="Ray V."/>
            <person name="Raymond C."/>
            <person name="Retta R."/>
            <person name="Richardson S."/>
            <person name="Rise C."/>
            <person name="Rodriguez J."/>
            <person name="Rogers J."/>
            <person name="Rogov P."/>
            <person name="Rutman M."/>
            <person name="Schupbach R."/>
            <person name="Seaman C."/>
            <person name="Settipalli S."/>
            <person name="Sharpe T."/>
            <person name="Sheridan J."/>
            <person name="Sherpa N."/>
            <person name="Shi J."/>
            <person name="Smirnov S."/>
            <person name="Smith C."/>
            <person name="Sougnez C."/>
            <person name="Spencer B."/>
            <person name="Stalker J."/>
            <person name="Stange-thomann N."/>
            <person name="Stavropoulos S."/>
            <person name="Stetson K."/>
            <person name="Stone C."/>
            <person name="Stone S."/>
            <person name="Stubbs M."/>
            <person name="Talamas J."/>
            <person name="Tchuinga P."/>
            <person name="Tenzing P."/>
            <person name="Tesfaye S."/>
            <person name="Theodore J."/>
            <person name="Thoulutsang Y."/>
            <person name="Topham K."/>
            <person name="Towey S."/>
            <person name="Tsamla T."/>
            <person name="Tsomo N."/>
            <person name="Vallee D."/>
            <person name="Vassiliev H."/>
            <person name="Venkataraman V."/>
            <person name="Vinson J."/>
            <person name="Vo A."/>
            <person name="Wade C."/>
            <person name="Wang S."/>
            <person name="Wangchuk T."/>
            <person name="Wangdi T."/>
            <person name="Whittaker C."/>
            <person name="Wilkinson J."/>
            <person name="Wu Y."/>
            <person name="Wyman D."/>
            <person name="Yadav S."/>
            <person name="Yang S."/>
            <person name="Yang X."/>
            <person name="Yeager S."/>
            <person name="Yee E."/>
            <person name="Young G."/>
            <person name="Zainoun J."/>
            <person name="Zembeck L."/>
            <person name="Zimmer A."/>
            <person name="Zody M."/>
            <person name="Lander E."/>
        </authorList>
    </citation>
    <scope>NUCLEOTIDE SEQUENCE [LARGE SCALE GENOMIC DNA]</scope>
</reference>
<evidence type="ECO:0000256" key="14">
    <source>
        <dbReference type="ARBA" id="ARBA00061761"/>
    </source>
</evidence>
<evidence type="ECO:0000256" key="4">
    <source>
        <dbReference type="ARBA" id="ARBA00022553"/>
    </source>
</evidence>
<dbReference type="InterPro" id="IPR003822">
    <property type="entry name" value="PAH"/>
</dbReference>
<evidence type="ECO:0000256" key="15">
    <source>
        <dbReference type="ARBA" id="ARBA00068512"/>
    </source>
</evidence>
<keyword evidence="3" id="KW-1017">Isopeptide bond</keyword>
<reference evidence="21" key="2">
    <citation type="submission" date="2025-08" db="UniProtKB">
        <authorList>
            <consortium name="Ensembl"/>
        </authorList>
    </citation>
    <scope>IDENTIFICATION</scope>
</reference>
<dbReference type="SMART" id="SM00761">
    <property type="entry name" value="HDAC_interact"/>
    <property type="match status" value="1"/>
</dbReference>
<feature type="compositionally biased region" description="Polar residues" evidence="19">
    <location>
        <begin position="375"/>
        <end position="386"/>
    </location>
</feature>
<dbReference type="eggNOG" id="KOG4204">
    <property type="taxonomic scope" value="Eukaryota"/>
</dbReference>
<evidence type="ECO:0000256" key="6">
    <source>
        <dbReference type="ARBA" id="ARBA00022843"/>
    </source>
</evidence>
<dbReference type="PANTHER" id="PTHR12346">
    <property type="entry name" value="SIN3B-RELATED"/>
    <property type="match status" value="1"/>
</dbReference>
<evidence type="ECO:0000256" key="5">
    <source>
        <dbReference type="ARBA" id="ARBA00022737"/>
    </source>
</evidence>
<keyword evidence="22" id="KW-1185">Reference proteome</keyword>
<keyword evidence="6" id="KW-0832">Ubl conjugation</keyword>
<dbReference type="GO" id="GO:0005730">
    <property type="term" value="C:nucleolus"/>
    <property type="evidence" value="ECO:0007669"/>
    <property type="project" value="UniProtKB-SubCell"/>
</dbReference>
<protein>
    <recommendedName>
        <fullName evidence="15">Paired amphipathic helix protein Sin3a</fullName>
    </recommendedName>
    <alternativeName>
        <fullName evidence="16">Histone deacetylase complex subunit Sin3a</fullName>
    </alternativeName>
    <alternativeName>
        <fullName evidence="17">Transcriptional corepressor Sin3a</fullName>
    </alternativeName>
</protein>
<evidence type="ECO:0000256" key="11">
    <source>
        <dbReference type="ARBA" id="ARBA00023163"/>
    </source>
</evidence>
<evidence type="ECO:0000256" key="16">
    <source>
        <dbReference type="ARBA" id="ARBA00075105"/>
    </source>
</evidence>